<keyword evidence="1" id="KW-0808">Transferase</keyword>
<comment type="caution">
    <text evidence="1">The sequence shown here is derived from an EMBL/GenBank/DDBJ whole genome shotgun (WGS) entry which is preliminary data.</text>
</comment>
<accession>A0A0B3S1W1</accession>
<sequence length="270" mass="29071">MSRSPLVLVVGPPHSGTTILDAALGVSPHVVGVGEALRLTAGANPGHLDGGASERICTCGTRAGDCPLWSGVLPHLGSGVSVATHFPLVAAAARGLSPEVRLVLDSSPNALDYLDALEAFDVRVLQITRDVRSWVASRRRRKGDNLVSAHVTWLRNVVGIDSALTDSGLPRFRLGYEELALRPREVLGMICDWLGVPFDERMLTPFGNTGSHIITGNSSIRTRRLAASIRYDGSWMVSDDYPLASAVLSALCARTNRRLVYSNDLLKRRT</sequence>
<proteinExistence type="predicted"/>
<evidence type="ECO:0000313" key="1">
    <source>
        <dbReference type="EMBL" id="KHQ54302.1"/>
    </source>
</evidence>
<protein>
    <submittedName>
        <fullName evidence="1">Putative sulfotransferase</fullName>
    </submittedName>
</protein>
<dbReference type="RefSeq" id="WP_052244292.1">
    <property type="nucleotide sequence ID" value="NZ_JSUQ01000003.1"/>
</dbReference>
<keyword evidence="2" id="KW-1185">Reference proteome</keyword>
<dbReference type="Pfam" id="PF13469">
    <property type="entry name" value="Sulfotransfer_3"/>
    <property type="match status" value="1"/>
</dbReference>
<dbReference type="InterPro" id="IPR027417">
    <property type="entry name" value="P-loop_NTPase"/>
</dbReference>
<dbReference type="STRING" id="561184.SAMN05216376_1058"/>
<dbReference type="Gene3D" id="3.40.50.300">
    <property type="entry name" value="P-loop containing nucleotide triphosphate hydrolases"/>
    <property type="match status" value="1"/>
</dbReference>
<dbReference type="EMBL" id="JSUQ01000003">
    <property type="protein sequence ID" value="KHQ54302.1"/>
    <property type="molecule type" value="Genomic_DNA"/>
</dbReference>
<dbReference type="Proteomes" id="UP000030960">
    <property type="component" value="Unassembled WGS sequence"/>
</dbReference>
<dbReference type="GO" id="GO:0016740">
    <property type="term" value="F:transferase activity"/>
    <property type="evidence" value="ECO:0007669"/>
    <property type="project" value="UniProtKB-KW"/>
</dbReference>
<organism evidence="1 2">
    <name type="scientific">Mameliella alba</name>
    <dbReference type="NCBI Taxonomy" id="561184"/>
    <lineage>
        <taxon>Bacteria</taxon>
        <taxon>Pseudomonadati</taxon>
        <taxon>Pseudomonadota</taxon>
        <taxon>Alphaproteobacteria</taxon>
        <taxon>Rhodobacterales</taxon>
        <taxon>Roseobacteraceae</taxon>
        <taxon>Mameliella</taxon>
    </lineage>
</organism>
<dbReference type="PATRIC" id="fig|1515334.3.peg.899"/>
<evidence type="ECO:0000313" key="2">
    <source>
        <dbReference type="Proteomes" id="UP000030960"/>
    </source>
</evidence>
<dbReference type="AlphaFoldDB" id="A0A0B3S1W1"/>
<reference evidence="1 2" key="1">
    <citation type="submission" date="2014-10" db="EMBL/GenBank/DDBJ databases">
        <title>Genome sequence of Ponticoccus sp. strain UMTAT08 isolated from clonal culture of toxic dinoflagellate Alexandrium tamiyavanichii.</title>
        <authorList>
            <person name="Gan H.Y."/>
            <person name="Muhd D.-D."/>
            <person name="Mohd Noor M.E."/>
            <person name="Yeong Y.S."/>
            <person name="Usup G."/>
        </authorList>
    </citation>
    <scope>NUCLEOTIDE SEQUENCE [LARGE SCALE GENOMIC DNA]</scope>
    <source>
        <strain evidence="1 2">UMTAT08</strain>
    </source>
</reference>
<name>A0A0B3S1W1_9RHOB</name>
<dbReference type="OrthoDB" id="7062607at2"/>
<gene>
    <name evidence="1" type="ORF">OA50_00894</name>
</gene>
<dbReference type="SUPFAM" id="SSF52540">
    <property type="entry name" value="P-loop containing nucleoside triphosphate hydrolases"/>
    <property type="match status" value="1"/>
</dbReference>